<reference evidence="1 2" key="1">
    <citation type="journal article" date="2011" name="EMBO J.">
        <title>Structural diversity of bacterial flagellar motors.</title>
        <authorList>
            <person name="Chen S."/>
            <person name="Beeby M."/>
            <person name="Murphy G.E."/>
            <person name="Leadbetter J.R."/>
            <person name="Hendrixson D.R."/>
            <person name="Briegel A."/>
            <person name="Li Z."/>
            <person name="Shi J."/>
            <person name="Tocheva E.I."/>
            <person name="Muller A."/>
            <person name="Dobro M.J."/>
            <person name="Jensen G.J."/>
        </authorList>
    </citation>
    <scope>NUCLEOTIDE SEQUENCE [LARGE SCALE GENOMIC DNA]</scope>
    <source>
        <strain evidence="1 2">DSM 6540</strain>
    </source>
</reference>
<evidence type="ECO:0008006" key="3">
    <source>
        <dbReference type="Google" id="ProtNLM"/>
    </source>
</evidence>
<dbReference type="Proteomes" id="UP000003240">
    <property type="component" value="Unassembled WGS sequence"/>
</dbReference>
<dbReference type="eggNOG" id="COG4304">
    <property type="taxonomic scope" value="Bacteria"/>
</dbReference>
<dbReference type="InterPro" id="IPR016630">
    <property type="entry name" value="UCP015278"/>
</dbReference>
<organism evidence="1 2">
    <name type="scientific">Acetonema longum DSM 6540</name>
    <dbReference type="NCBI Taxonomy" id="1009370"/>
    <lineage>
        <taxon>Bacteria</taxon>
        <taxon>Bacillati</taxon>
        <taxon>Bacillota</taxon>
        <taxon>Negativicutes</taxon>
        <taxon>Acetonemataceae</taxon>
        <taxon>Acetonema</taxon>
    </lineage>
</organism>
<comment type="caution">
    <text evidence="1">The sequence shown here is derived from an EMBL/GenBank/DDBJ whole genome shotgun (WGS) entry which is preliminary data.</text>
</comment>
<name>F7NGF5_9FIRM</name>
<dbReference type="RefSeq" id="WP_004093686.1">
    <property type="nucleotide sequence ID" value="NZ_AFGF01000045.1"/>
</dbReference>
<proteinExistence type="predicted"/>
<dbReference type="AlphaFoldDB" id="F7NGF5"/>
<protein>
    <recommendedName>
        <fullName evidence="3">DUF2247 domain-containing protein</fullName>
    </recommendedName>
</protein>
<keyword evidence="2" id="KW-1185">Reference proteome</keyword>
<dbReference type="EMBL" id="AFGF01000045">
    <property type="protein sequence ID" value="EGO64878.1"/>
    <property type="molecule type" value="Genomic_DNA"/>
</dbReference>
<evidence type="ECO:0000313" key="1">
    <source>
        <dbReference type="EMBL" id="EGO64878.1"/>
    </source>
</evidence>
<gene>
    <name evidence="1" type="ORF">ALO_05695</name>
</gene>
<dbReference type="OrthoDB" id="2882291at2"/>
<dbReference type="PIRSF" id="PIRSF015278">
    <property type="entry name" value="UCP015278"/>
    <property type="match status" value="1"/>
</dbReference>
<evidence type="ECO:0000313" key="2">
    <source>
        <dbReference type="Proteomes" id="UP000003240"/>
    </source>
</evidence>
<accession>F7NGF5</accession>
<sequence>MDSLIFELKYDFVSKRVQLTWKDILYAINRKLLPSDSAIEHATVKVSQGEEYNQTLLDLASLYKGESVQPYLDELARLDSGQDDTILNEKWLYLVLDWVFENKDNYADPLGIVEQIYADFDYPEVIASFVRYMPSDEPPLGTLELNEARLYEKWKDYLDIQRKRFSDTNFS</sequence>
<dbReference type="Pfam" id="PF10004">
    <property type="entry name" value="DUF2247"/>
    <property type="match status" value="1"/>
</dbReference>